<feature type="domain" description="S1 motif" evidence="6">
    <location>
        <begin position="38"/>
        <end position="121"/>
    </location>
</feature>
<protein>
    <submittedName>
        <fullName evidence="7">Ribonuclease G</fullName>
    </submittedName>
</protein>
<name>A0A1C4A890_9BACI</name>
<dbReference type="GO" id="GO:0016787">
    <property type="term" value="F:hydrolase activity"/>
    <property type="evidence" value="ECO:0007669"/>
    <property type="project" value="UniProtKB-KW"/>
</dbReference>
<dbReference type="GO" id="GO:0006364">
    <property type="term" value="P:rRNA processing"/>
    <property type="evidence" value="ECO:0007669"/>
    <property type="project" value="TreeGrafter"/>
</dbReference>
<organism evidence="7 8">
    <name type="scientific">[Bacillus] enclensis</name>
    <dbReference type="NCBI Taxonomy" id="1402860"/>
    <lineage>
        <taxon>Bacteria</taxon>
        <taxon>Bacillati</taxon>
        <taxon>Bacillota</taxon>
        <taxon>Bacilli</taxon>
        <taxon>Bacillales</taxon>
        <taxon>Bacillaceae</taxon>
        <taxon>Rossellomorea</taxon>
    </lineage>
</organism>
<comment type="cofactor">
    <cofactor evidence="1">
        <name>Mg(2+)</name>
        <dbReference type="ChEBI" id="CHEBI:18420"/>
    </cofactor>
</comment>
<dbReference type="PROSITE" id="PS50126">
    <property type="entry name" value="S1"/>
    <property type="match status" value="1"/>
</dbReference>
<accession>A0A1C4A890</accession>
<dbReference type="GO" id="GO:0004540">
    <property type="term" value="F:RNA nuclease activity"/>
    <property type="evidence" value="ECO:0007669"/>
    <property type="project" value="InterPro"/>
</dbReference>
<keyword evidence="4" id="KW-0460">Magnesium</keyword>
<evidence type="ECO:0000256" key="5">
    <source>
        <dbReference type="ARBA" id="ARBA00022884"/>
    </source>
</evidence>
<dbReference type="GO" id="GO:0005737">
    <property type="term" value="C:cytoplasm"/>
    <property type="evidence" value="ECO:0007669"/>
    <property type="project" value="TreeGrafter"/>
</dbReference>
<reference evidence="8" key="1">
    <citation type="submission" date="2016-08" db="EMBL/GenBank/DDBJ databases">
        <authorList>
            <person name="Varghese N."/>
            <person name="Submissions Spin"/>
        </authorList>
    </citation>
    <scope>NUCLEOTIDE SEQUENCE [LARGE SCALE GENOMIC DNA]</scope>
    <source>
        <strain evidence="8">SGD-1123</strain>
    </source>
</reference>
<keyword evidence="8" id="KW-1185">Reference proteome</keyword>
<dbReference type="InterPro" id="IPR004659">
    <property type="entry name" value="RNase_E/G"/>
</dbReference>
<evidence type="ECO:0000256" key="1">
    <source>
        <dbReference type="ARBA" id="ARBA00001946"/>
    </source>
</evidence>
<dbReference type="PANTHER" id="PTHR30001">
    <property type="entry name" value="RIBONUCLEASE"/>
    <property type="match status" value="1"/>
</dbReference>
<evidence type="ECO:0000256" key="4">
    <source>
        <dbReference type="ARBA" id="ARBA00022842"/>
    </source>
</evidence>
<evidence type="ECO:0000313" key="7">
    <source>
        <dbReference type="EMBL" id="SCB90785.1"/>
    </source>
</evidence>
<gene>
    <name evidence="7" type="ORF">GA0061094_1322</name>
</gene>
<dbReference type="RefSeq" id="WP_162266021.1">
    <property type="nucleotide sequence ID" value="NZ_FMAU01000001.1"/>
</dbReference>
<dbReference type="Proteomes" id="UP000181997">
    <property type="component" value="Unassembled WGS sequence"/>
</dbReference>
<keyword evidence="5" id="KW-0694">RNA-binding</keyword>
<dbReference type="Gene3D" id="2.40.50.140">
    <property type="entry name" value="Nucleic acid-binding proteins"/>
    <property type="match status" value="1"/>
</dbReference>
<dbReference type="CDD" id="cd04453">
    <property type="entry name" value="S1_RNase_E"/>
    <property type="match status" value="1"/>
</dbReference>
<evidence type="ECO:0000259" key="6">
    <source>
        <dbReference type="PROSITE" id="PS50126"/>
    </source>
</evidence>
<evidence type="ECO:0000256" key="3">
    <source>
        <dbReference type="ARBA" id="ARBA00022801"/>
    </source>
</evidence>
<dbReference type="NCBIfam" id="TIGR00757">
    <property type="entry name" value="RNaseEG"/>
    <property type="match status" value="1"/>
</dbReference>
<evidence type="ECO:0000313" key="8">
    <source>
        <dbReference type="Proteomes" id="UP000181997"/>
    </source>
</evidence>
<dbReference type="PANTHER" id="PTHR30001:SF0">
    <property type="entry name" value="RIBONUCLEASE G"/>
    <property type="match status" value="1"/>
</dbReference>
<dbReference type="SUPFAM" id="SSF50249">
    <property type="entry name" value="Nucleic acid-binding proteins"/>
    <property type="match status" value="1"/>
</dbReference>
<dbReference type="GO" id="GO:0046872">
    <property type="term" value="F:metal ion binding"/>
    <property type="evidence" value="ECO:0007669"/>
    <property type="project" value="UniProtKB-KW"/>
</dbReference>
<dbReference type="EMBL" id="FMAU01000001">
    <property type="protein sequence ID" value="SCB90785.1"/>
    <property type="molecule type" value="Genomic_DNA"/>
</dbReference>
<dbReference type="Pfam" id="PF10150">
    <property type="entry name" value="RNase_E_G"/>
    <property type="match status" value="1"/>
</dbReference>
<keyword evidence="3" id="KW-0378">Hydrolase</keyword>
<sequence length="481" mass="54514">MEEIIVHGKGREKRWVLRRDQKVGGLYTYQPQEETLAGNIYYGKVVKVQKGLGAAFVDIGQNKNGYLHEKDFPQNVAAYNSGTAVVPISKCVHEGQKIIVQVTKDAAGTKGPKLTAVIELKGEHLVYMPEGHYIAVSKKLEDKDRRELKRLGNEWKKEEEGVVFRTKACGADREVLMEELDALRLQFEAFERLSRRGKAPSLLLKEDAFYKDLFNQLDKGEGGHVYVDDFGCFEQIRNWTEANFKEKWSVGHYQQRENIFQHYGVASVWKNALKKVVWLDNGAFLLIESTEALTVVDVNSGKFTGKDDLEQTVLKTNTLAAAEMAKQLVLRNISGIILIDFIDMKKKGHQEEVISAFKEALEGDSQRTTVLGFTELGVLELTRKRTRPSLNDYLTVPCPVCSGTGRIVSPESKAFQLERDLWEYQGADASEISIEGTEDVLRVFAGSDQRHRKRLEKVLKLKLDLHTITHSHPHYHIAKII</sequence>
<dbReference type="InterPro" id="IPR012340">
    <property type="entry name" value="NA-bd_OB-fold"/>
</dbReference>
<dbReference type="AlphaFoldDB" id="A0A1C4A890"/>
<dbReference type="Gene3D" id="3.40.1260.20">
    <property type="entry name" value="Ribonuclease E, catalytic domain"/>
    <property type="match status" value="1"/>
</dbReference>
<dbReference type="SMART" id="SM00316">
    <property type="entry name" value="S1"/>
    <property type="match status" value="1"/>
</dbReference>
<dbReference type="InterPro" id="IPR019307">
    <property type="entry name" value="RNA-bd_AU-1/RNase_E/G"/>
</dbReference>
<keyword evidence="2" id="KW-0479">Metal-binding</keyword>
<dbReference type="Pfam" id="PF00575">
    <property type="entry name" value="S1"/>
    <property type="match status" value="1"/>
</dbReference>
<evidence type="ECO:0000256" key="2">
    <source>
        <dbReference type="ARBA" id="ARBA00022723"/>
    </source>
</evidence>
<proteinExistence type="predicted"/>
<dbReference type="GO" id="GO:0003723">
    <property type="term" value="F:RNA binding"/>
    <property type="evidence" value="ECO:0007669"/>
    <property type="project" value="UniProtKB-KW"/>
</dbReference>
<dbReference type="InterPro" id="IPR003029">
    <property type="entry name" value="S1_domain"/>
</dbReference>